<evidence type="ECO:0000313" key="3">
    <source>
        <dbReference type="Proteomes" id="UP001501204"/>
    </source>
</evidence>
<protein>
    <submittedName>
        <fullName evidence="2">Uncharacterized protein</fullName>
    </submittedName>
</protein>
<dbReference type="EMBL" id="BAAAOA010000029">
    <property type="protein sequence ID" value="GAA1765771.1"/>
    <property type="molecule type" value="Genomic_DNA"/>
</dbReference>
<reference evidence="2 3" key="1">
    <citation type="journal article" date="2019" name="Int. J. Syst. Evol. Microbiol.">
        <title>The Global Catalogue of Microorganisms (GCM) 10K type strain sequencing project: providing services to taxonomists for standard genome sequencing and annotation.</title>
        <authorList>
            <consortium name="The Broad Institute Genomics Platform"/>
            <consortium name="The Broad Institute Genome Sequencing Center for Infectious Disease"/>
            <person name="Wu L."/>
            <person name="Ma J."/>
        </authorList>
    </citation>
    <scope>NUCLEOTIDE SEQUENCE [LARGE SCALE GENOMIC DNA]</scope>
    <source>
        <strain evidence="2 3">JCM 14735</strain>
    </source>
</reference>
<dbReference type="Proteomes" id="UP001501204">
    <property type="component" value="Unassembled WGS sequence"/>
</dbReference>
<keyword evidence="1" id="KW-0732">Signal</keyword>
<feature type="chain" id="PRO_5045745656" evidence="1">
    <location>
        <begin position="26"/>
        <end position="61"/>
    </location>
</feature>
<gene>
    <name evidence="2" type="ORF">GCM10009767_25530</name>
</gene>
<sequence>MHKLFITPLFVAALLVAGGTPAAVAQEPLTAPLPSTRIDPGTERLDGHTSRGCSFLWLRWC</sequence>
<proteinExistence type="predicted"/>
<feature type="signal peptide" evidence="1">
    <location>
        <begin position="1"/>
        <end position="25"/>
    </location>
</feature>
<evidence type="ECO:0000256" key="1">
    <source>
        <dbReference type="SAM" id="SignalP"/>
    </source>
</evidence>
<evidence type="ECO:0000313" key="2">
    <source>
        <dbReference type="EMBL" id="GAA1765771.1"/>
    </source>
</evidence>
<name>A0ABN2KWP3_9MICC</name>
<comment type="caution">
    <text evidence="2">The sequence shown here is derived from an EMBL/GenBank/DDBJ whole genome shotgun (WGS) entry which is preliminary data.</text>
</comment>
<organism evidence="2 3">
    <name type="scientific">Kocuria aegyptia</name>
    <dbReference type="NCBI Taxonomy" id="330943"/>
    <lineage>
        <taxon>Bacteria</taxon>
        <taxon>Bacillati</taxon>
        <taxon>Actinomycetota</taxon>
        <taxon>Actinomycetes</taxon>
        <taxon>Micrococcales</taxon>
        <taxon>Micrococcaceae</taxon>
        <taxon>Kocuria</taxon>
    </lineage>
</organism>
<dbReference type="RefSeq" id="WP_344123086.1">
    <property type="nucleotide sequence ID" value="NZ_BAAAOA010000029.1"/>
</dbReference>
<keyword evidence="3" id="KW-1185">Reference proteome</keyword>
<accession>A0ABN2KWP3</accession>